<organism evidence="2 3">
    <name type="scientific">Arabidopsis thaliana</name>
    <name type="common">Mouse-ear cress</name>
    <dbReference type="NCBI Taxonomy" id="3702"/>
    <lineage>
        <taxon>Eukaryota</taxon>
        <taxon>Viridiplantae</taxon>
        <taxon>Streptophyta</taxon>
        <taxon>Embryophyta</taxon>
        <taxon>Tracheophyta</taxon>
        <taxon>Spermatophyta</taxon>
        <taxon>Magnoliopsida</taxon>
        <taxon>eudicotyledons</taxon>
        <taxon>Gunneridae</taxon>
        <taxon>Pentapetalae</taxon>
        <taxon>rosids</taxon>
        <taxon>malvids</taxon>
        <taxon>Brassicales</taxon>
        <taxon>Brassicaceae</taxon>
        <taxon>Camelineae</taxon>
        <taxon>Arabidopsis</taxon>
    </lineage>
</organism>
<protein>
    <submittedName>
        <fullName evidence="2">Uncharacterized protein</fullName>
    </submittedName>
</protein>
<keyword evidence="1" id="KW-0175">Coiled coil</keyword>
<name>A0A5S9XGJ5_ARATH</name>
<dbReference type="PANTHER" id="PTHR36001:SF2">
    <property type="entry name" value="CTAGE FAMILY PROTEIN-RELATED"/>
    <property type="match status" value="1"/>
</dbReference>
<dbReference type="Proteomes" id="UP000434276">
    <property type="component" value="Unassembled WGS sequence"/>
</dbReference>
<accession>A0A5S9XGJ5</accession>
<dbReference type="PANTHER" id="PTHR36001">
    <property type="entry name" value="CTAGE FAMILY PROTEIN-RELATED"/>
    <property type="match status" value="1"/>
</dbReference>
<evidence type="ECO:0000256" key="1">
    <source>
        <dbReference type="SAM" id="Coils"/>
    </source>
</evidence>
<dbReference type="InterPro" id="IPR053327">
    <property type="entry name" value="KIP"/>
</dbReference>
<dbReference type="ExpressionAtlas" id="A0A5S9XGJ5">
    <property type="expression patterns" value="baseline and differential"/>
</dbReference>
<feature type="coiled-coil region" evidence="1">
    <location>
        <begin position="25"/>
        <end position="183"/>
    </location>
</feature>
<proteinExistence type="predicted"/>
<dbReference type="OrthoDB" id="763901at2759"/>
<evidence type="ECO:0000313" key="2">
    <source>
        <dbReference type="EMBL" id="CAA0383981.1"/>
    </source>
</evidence>
<dbReference type="EMBL" id="CACSHJ010000089">
    <property type="protein sequence ID" value="CAA0383981.1"/>
    <property type="molecule type" value="Genomic_DNA"/>
</dbReference>
<evidence type="ECO:0000313" key="3">
    <source>
        <dbReference type="Proteomes" id="UP000434276"/>
    </source>
</evidence>
<dbReference type="AlphaFoldDB" id="A0A5S9XGJ5"/>
<sequence length="191" mass="21458">MDTQKQLLSLIRDFTSERSRGGQRVVGLKKRIAILQSEVEAANLEVEKSKRIKEVAEEELNGYDLRKVLVPNEIETARISLLQDEVTTIGNEVDALKNKEGLLRDQFISQMEELNKEIREFQKTVESSLGNDDSTGITANVKAFADGSGADSEAIKNMLSELNSQLEKEEDAYLAEKKIQEQETVTKPNPF</sequence>
<reference evidence="2 3" key="1">
    <citation type="submission" date="2019-12" db="EMBL/GenBank/DDBJ databases">
        <authorList>
            <person name="Jiao W.-B."/>
            <person name="Schneeberger K."/>
        </authorList>
    </citation>
    <scope>NUCLEOTIDE SEQUENCE [LARGE SCALE GENOMIC DNA]</scope>
    <source>
        <strain evidence="3">cv. C24</strain>
    </source>
</reference>
<gene>
    <name evidence="2" type="ORF">C24_LOCUS14177</name>
</gene>